<evidence type="ECO:0000256" key="2">
    <source>
        <dbReference type="ARBA" id="ARBA00022694"/>
    </source>
</evidence>
<feature type="domain" description="tRNA-splicing endonuclease subunit Sen15" evidence="4">
    <location>
        <begin position="28"/>
        <end position="129"/>
    </location>
</feature>
<dbReference type="OrthoDB" id="10070851at2759"/>
<dbReference type="GO" id="GO:0000214">
    <property type="term" value="C:tRNA-intron endonuclease complex"/>
    <property type="evidence" value="ECO:0007669"/>
    <property type="project" value="InterPro"/>
</dbReference>
<dbReference type="InterPro" id="IPR011856">
    <property type="entry name" value="tRNA_endonuc-like_dom_sf"/>
</dbReference>
<feature type="compositionally biased region" description="Polar residues" evidence="3">
    <location>
        <begin position="46"/>
        <end position="66"/>
    </location>
</feature>
<dbReference type="Pfam" id="PF09631">
    <property type="entry name" value="Sen15"/>
    <property type="match status" value="2"/>
</dbReference>
<dbReference type="InterPro" id="IPR036167">
    <property type="entry name" value="tRNA_intron_Endo_cat-like_sf"/>
</dbReference>
<accession>A0A232M143</accession>
<protein>
    <recommendedName>
        <fullName evidence="4">tRNA-splicing endonuclease subunit Sen15 domain-containing protein</fullName>
    </recommendedName>
</protein>
<proteinExistence type="inferred from homology"/>
<evidence type="ECO:0000313" key="5">
    <source>
        <dbReference type="EMBL" id="OXV10119.1"/>
    </source>
</evidence>
<keyword evidence="2" id="KW-0819">tRNA processing</keyword>
<dbReference type="InterPro" id="IPR042777">
    <property type="entry name" value="Sen15_fungi"/>
</dbReference>
<dbReference type="FunFam" id="3.40.1350.10:FF:000012">
    <property type="entry name" value="Probable tRNA-splicing endonuclease subunit sen-15"/>
    <property type="match status" value="1"/>
</dbReference>
<organism evidence="5 6">
    <name type="scientific">Elaphomyces granulatus</name>
    <dbReference type="NCBI Taxonomy" id="519963"/>
    <lineage>
        <taxon>Eukaryota</taxon>
        <taxon>Fungi</taxon>
        <taxon>Dikarya</taxon>
        <taxon>Ascomycota</taxon>
        <taxon>Pezizomycotina</taxon>
        <taxon>Eurotiomycetes</taxon>
        <taxon>Eurotiomycetidae</taxon>
        <taxon>Eurotiales</taxon>
        <taxon>Elaphomycetaceae</taxon>
        <taxon>Elaphomyces</taxon>
    </lineage>
</organism>
<comment type="caution">
    <text evidence="5">The sequence shown here is derived from an EMBL/GenBank/DDBJ whole genome shotgun (WGS) entry which is preliminary data.</text>
</comment>
<dbReference type="Gene3D" id="3.40.1350.10">
    <property type="match status" value="1"/>
</dbReference>
<dbReference type="GO" id="GO:0000379">
    <property type="term" value="P:tRNA-type intron splice site recognition and cleavage"/>
    <property type="evidence" value="ECO:0007669"/>
    <property type="project" value="InterPro"/>
</dbReference>
<feature type="domain" description="tRNA-splicing endonuclease subunit Sen15" evidence="4">
    <location>
        <begin position="151"/>
        <end position="201"/>
    </location>
</feature>
<keyword evidence="6" id="KW-1185">Reference proteome</keyword>
<evidence type="ECO:0000256" key="1">
    <source>
        <dbReference type="ARBA" id="ARBA00006091"/>
    </source>
</evidence>
<comment type="similarity">
    <text evidence="1">Belongs to the SEN15 family.</text>
</comment>
<gene>
    <name evidence="5" type="ORF">Egran_02119</name>
</gene>
<dbReference type="EMBL" id="NPHW01003123">
    <property type="protein sequence ID" value="OXV10119.1"/>
    <property type="molecule type" value="Genomic_DNA"/>
</dbReference>
<sequence length="201" mass="22358">MASAPEPSSLTTLISNTGSHPISALTTQILHDLRYQHLWTSLQIHTPSKDSPSTGEQQQQHYSTPLISGIPPHRIYTHPDEQLYMLESGLRDEDILPERVFVLPTAQDQSWSLQKMAAVFDYLPDTEERPSLSGGDDEVNGSTKAVAAHLAEYYKQTDKARATKEWGGKRILLAMANRGMGGDGTIVYYIIQEGIVKPRQN</sequence>
<evidence type="ECO:0000256" key="3">
    <source>
        <dbReference type="SAM" id="MobiDB-lite"/>
    </source>
</evidence>
<dbReference type="Proteomes" id="UP000243515">
    <property type="component" value="Unassembled WGS sequence"/>
</dbReference>
<feature type="region of interest" description="Disordered" evidence="3">
    <location>
        <begin position="46"/>
        <end position="71"/>
    </location>
</feature>
<evidence type="ECO:0000259" key="4">
    <source>
        <dbReference type="Pfam" id="PF09631"/>
    </source>
</evidence>
<dbReference type="GO" id="GO:0000213">
    <property type="term" value="F:tRNA-intron lyase activity"/>
    <property type="evidence" value="ECO:0007669"/>
    <property type="project" value="TreeGrafter"/>
</dbReference>
<dbReference type="GO" id="GO:0003676">
    <property type="term" value="F:nucleic acid binding"/>
    <property type="evidence" value="ECO:0007669"/>
    <property type="project" value="InterPro"/>
</dbReference>
<dbReference type="PANTHER" id="PTHR28518:SF1">
    <property type="entry name" value="TRNA-SPLICING ENDONUCLEASE SUBUNIT SEN15"/>
    <property type="match status" value="1"/>
</dbReference>
<name>A0A232M143_9EURO</name>
<dbReference type="AlphaFoldDB" id="A0A232M143"/>
<evidence type="ECO:0000313" key="6">
    <source>
        <dbReference type="Proteomes" id="UP000243515"/>
    </source>
</evidence>
<dbReference type="InterPro" id="IPR018593">
    <property type="entry name" value="tRNA-endonuc_su_Sen15"/>
</dbReference>
<dbReference type="PANTHER" id="PTHR28518">
    <property type="entry name" value="TRNA-SPLICING ENDONUCLEASE SUBUNIT SEN15"/>
    <property type="match status" value="1"/>
</dbReference>
<dbReference type="SUPFAM" id="SSF53032">
    <property type="entry name" value="tRNA-intron endonuclease catalytic domain-like"/>
    <property type="match status" value="1"/>
</dbReference>
<reference evidence="5 6" key="1">
    <citation type="journal article" date="2015" name="Environ. Microbiol.">
        <title>Metagenome sequence of Elaphomyces granulatus from sporocarp tissue reveals Ascomycota ectomycorrhizal fingerprints of genome expansion and a Proteobacteria-rich microbiome.</title>
        <authorList>
            <person name="Quandt C.A."/>
            <person name="Kohler A."/>
            <person name="Hesse C.N."/>
            <person name="Sharpton T.J."/>
            <person name="Martin F."/>
            <person name="Spatafora J.W."/>
        </authorList>
    </citation>
    <scope>NUCLEOTIDE SEQUENCE [LARGE SCALE GENOMIC DNA]</scope>
    <source>
        <strain evidence="5 6">OSC145934</strain>
    </source>
</reference>